<protein>
    <submittedName>
        <fullName evidence="5">Alpha/beta hydrolase</fullName>
    </submittedName>
</protein>
<dbReference type="Pfam" id="PF07859">
    <property type="entry name" value="Abhydrolase_3"/>
    <property type="match status" value="1"/>
</dbReference>
<accession>A0A3S3B3V0</accession>
<dbReference type="InterPro" id="IPR033140">
    <property type="entry name" value="Lipase_GDXG_put_SER_AS"/>
</dbReference>
<dbReference type="SUPFAM" id="SSF53474">
    <property type="entry name" value="alpha/beta-Hydrolases"/>
    <property type="match status" value="1"/>
</dbReference>
<evidence type="ECO:0000256" key="3">
    <source>
        <dbReference type="PROSITE-ProRule" id="PRU10038"/>
    </source>
</evidence>
<reference evidence="5 6" key="1">
    <citation type="submission" date="2018-11" db="EMBL/GenBank/DDBJ databases">
        <title>Rhodococcus spongicola sp. nov. and Rhodococcus xishaensis sp. nov. from marine sponges.</title>
        <authorList>
            <person name="Li L."/>
            <person name="Lin H.W."/>
        </authorList>
    </citation>
    <scope>NUCLEOTIDE SEQUENCE [LARGE SCALE GENOMIC DNA]</scope>
    <source>
        <strain evidence="5 6">LHW50502</strain>
    </source>
</reference>
<dbReference type="InterPro" id="IPR013094">
    <property type="entry name" value="AB_hydrolase_3"/>
</dbReference>
<evidence type="ECO:0000256" key="1">
    <source>
        <dbReference type="ARBA" id="ARBA00010515"/>
    </source>
</evidence>
<comment type="caution">
    <text evidence="5">The sequence shown here is derived from an EMBL/GenBank/DDBJ whole genome shotgun (WGS) entry which is preliminary data.</text>
</comment>
<organism evidence="5 6">
    <name type="scientific">Rhodococcus spongiicola</name>
    <dbReference type="NCBI Taxonomy" id="2487352"/>
    <lineage>
        <taxon>Bacteria</taxon>
        <taxon>Bacillati</taxon>
        <taxon>Actinomycetota</taxon>
        <taxon>Actinomycetes</taxon>
        <taxon>Mycobacteriales</taxon>
        <taxon>Nocardiaceae</taxon>
        <taxon>Rhodococcus</taxon>
    </lineage>
</organism>
<dbReference type="PANTHER" id="PTHR48081:SF8">
    <property type="entry name" value="ALPHA_BETA HYDROLASE FOLD-3 DOMAIN-CONTAINING PROTEIN-RELATED"/>
    <property type="match status" value="1"/>
</dbReference>
<feature type="domain" description="Alpha/beta hydrolase fold-3" evidence="4">
    <location>
        <begin position="92"/>
        <end position="291"/>
    </location>
</feature>
<dbReference type="GO" id="GO:0016787">
    <property type="term" value="F:hydrolase activity"/>
    <property type="evidence" value="ECO:0007669"/>
    <property type="project" value="UniProtKB-KW"/>
</dbReference>
<dbReference type="AlphaFoldDB" id="A0A3S3B3V0"/>
<evidence type="ECO:0000259" key="4">
    <source>
        <dbReference type="Pfam" id="PF07859"/>
    </source>
</evidence>
<evidence type="ECO:0000313" key="5">
    <source>
        <dbReference type="EMBL" id="RVW02496.1"/>
    </source>
</evidence>
<dbReference type="Gene3D" id="3.40.50.1820">
    <property type="entry name" value="alpha/beta hydrolase"/>
    <property type="match status" value="1"/>
</dbReference>
<gene>
    <name evidence="5" type="ORF">EF834_13100</name>
</gene>
<sequence>MRTRETTIIRHWKVSWRAWLVFWIARIFVKPLFRLWPATDRGLETLANLERLVDRLPRPNGVTIEPMTLGGVPSERITNHRKAADSLAGATILYFHGGGFVFCGLATHRNLCALLAARAAVPVISVEYRQLPSGGIGTSIHDAMAAYQDLLGKCEDPTKIILAGDSAGGYLAMKVAELAASRGMVTPAAVIGYSPLLNLALEKHDPDYMRRDAYLPINKVDSIKRRWADGPEPIVGADSPIEADPSLFPPVFFSVAQYELMRPDVEAMTGMLEDVGQSVETHVWSGQIHAYPVFGTVLNEAKMTIAFSLDFVRRALGYRGRHSA</sequence>
<dbReference type="Proteomes" id="UP000284333">
    <property type="component" value="Unassembled WGS sequence"/>
</dbReference>
<feature type="active site" evidence="3">
    <location>
        <position position="166"/>
    </location>
</feature>
<dbReference type="InterPro" id="IPR050300">
    <property type="entry name" value="GDXG_lipolytic_enzyme"/>
</dbReference>
<dbReference type="PANTHER" id="PTHR48081">
    <property type="entry name" value="AB HYDROLASE SUPERFAMILY PROTEIN C4A8.06C"/>
    <property type="match status" value="1"/>
</dbReference>
<dbReference type="InterPro" id="IPR029058">
    <property type="entry name" value="AB_hydrolase_fold"/>
</dbReference>
<name>A0A3S3B3V0_9NOCA</name>
<dbReference type="EMBL" id="RKLN01000004">
    <property type="protein sequence ID" value="RVW02496.1"/>
    <property type="molecule type" value="Genomic_DNA"/>
</dbReference>
<dbReference type="OrthoDB" id="128186at2"/>
<proteinExistence type="inferred from homology"/>
<dbReference type="RefSeq" id="WP_127947634.1">
    <property type="nucleotide sequence ID" value="NZ_RKLN01000004.1"/>
</dbReference>
<evidence type="ECO:0000313" key="6">
    <source>
        <dbReference type="Proteomes" id="UP000284333"/>
    </source>
</evidence>
<keyword evidence="2 5" id="KW-0378">Hydrolase</keyword>
<comment type="similarity">
    <text evidence="1">Belongs to the 'GDXG' lipolytic enzyme family.</text>
</comment>
<evidence type="ECO:0000256" key="2">
    <source>
        <dbReference type="ARBA" id="ARBA00022801"/>
    </source>
</evidence>
<keyword evidence="6" id="KW-1185">Reference proteome</keyword>
<dbReference type="PROSITE" id="PS01174">
    <property type="entry name" value="LIPASE_GDXG_SER"/>
    <property type="match status" value="1"/>
</dbReference>